<keyword evidence="2" id="KW-0813">Transport</keyword>
<dbReference type="InterPro" id="IPR058792">
    <property type="entry name" value="Beta-barrel_RND_2"/>
</dbReference>
<dbReference type="EMBL" id="CP000774">
    <property type="protein sequence ID" value="ABS64974.1"/>
    <property type="molecule type" value="Genomic_DNA"/>
</dbReference>
<dbReference type="InterPro" id="IPR058649">
    <property type="entry name" value="CzcB_C"/>
</dbReference>
<accession>A7HYJ1</accession>
<feature type="compositionally biased region" description="Basic and acidic residues" evidence="3">
    <location>
        <begin position="31"/>
        <end position="96"/>
    </location>
</feature>
<feature type="region of interest" description="Disordered" evidence="3">
    <location>
        <begin position="30"/>
        <end position="96"/>
    </location>
</feature>
<dbReference type="AlphaFoldDB" id="A7HYJ1"/>
<feature type="domain" description="CzcB-like barrel-sandwich hybrid" evidence="6">
    <location>
        <begin position="137"/>
        <end position="210"/>
    </location>
</feature>
<feature type="chain" id="PRO_5005660471" evidence="4">
    <location>
        <begin position="30"/>
        <end position="368"/>
    </location>
</feature>
<dbReference type="OrthoDB" id="9774837at2"/>
<dbReference type="Proteomes" id="UP000006377">
    <property type="component" value="Chromosome"/>
</dbReference>
<gene>
    <name evidence="8" type="ordered locus">Plav_3370</name>
</gene>
<proteinExistence type="inferred from homology"/>
<dbReference type="Pfam" id="PF25973">
    <property type="entry name" value="BSH_CzcB"/>
    <property type="match status" value="1"/>
</dbReference>
<dbReference type="eggNOG" id="COG0845">
    <property type="taxonomic scope" value="Bacteria"/>
</dbReference>
<feature type="signal peptide" evidence="4">
    <location>
        <begin position="1"/>
        <end position="29"/>
    </location>
</feature>
<dbReference type="Pfam" id="PF25954">
    <property type="entry name" value="Beta-barrel_RND_2"/>
    <property type="match status" value="1"/>
</dbReference>
<dbReference type="FunFam" id="2.40.30.170:FF:000010">
    <property type="entry name" value="Efflux RND transporter periplasmic adaptor subunit"/>
    <property type="match status" value="1"/>
</dbReference>
<dbReference type="GO" id="GO:0015679">
    <property type="term" value="P:plasma membrane copper ion transport"/>
    <property type="evidence" value="ECO:0007669"/>
    <property type="project" value="TreeGrafter"/>
</dbReference>
<dbReference type="PANTHER" id="PTHR30097:SF4">
    <property type="entry name" value="SLR6042 PROTEIN"/>
    <property type="match status" value="1"/>
</dbReference>
<dbReference type="SUPFAM" id="SSF111369">
    <property type="entry name" value="HlyD-like secretion proteins"/>
    <property type="match status" value="1"/>
</dbReference>
<evidence type="ECO:0000259" key="7">
    <source>
        <dbReference type="Pfam" id="PF25975"/>
    </source>
</evidence>
<sequence length="368" mass="39118">MKTIKTEILARRLLASGLAVALAISPALAQGDRDHDHGGDKAVEEHHDHRDGSESEEEHDAHGEDAHDGHGHDEEDGHDESGHGHSHDDEHDEHEDGHVTLTPAQIGNARLEIAEAGPGMLRPSLNLFGIVRPDLDRLVHVVPRFPGIVIGVNKRLGDRVERGDILATIESNESLRAYPLIASVSGRVILGNVVPGQFAGTDDPLMVVADLSTVWLDLQVHRHDAGLIREGQRVVFPSENGGGEVEAVISYVSPIAAQDTQSVLARATVANPEGHLQPGLFVTASVMQEPLAAPVTVKREAILHDGAAAFVYVPGEEGSFERAPVKTGRSDGVRIEILEGLDAGASYVAGNAFLLKAEAGKNAAAHSH</sequence>
<dbReference type="STRING" id="402881.Plav_3370"/>
<evidence type="ECO:0000256" key="2">
    <source>
        <dbReference type="ARBA" id="ARBA00022448"/>
    </source>
</evidence>
<dbReference type="Gene3D" id="2.40.50.100">
    <property type="match status" value="1"/>
</dbReference>
<name>A7HYJ1_PARL1</name>
<keyword evidence="9" id="KW-1185">Reference proteome</keyword>
<dbReference type="Gene3D" id="2.40.30.170">
    <property type="match status" value="1"/>
</dbReference>
<dbReference type="RefSeq" id="WP_012112304.1">
    <property type="nucleotide sequence ID" value="NC_009719.1"/>
</dbReference>
<dbReference type="eggNOG" id="COG0803">
    <property type="taxonomic scope" value="Bacteria"/>
</dbReference>
<keyword evidence="4" id="KW-0732">Signal</keyword>
<evidence type="ECO:0000313" key="9">
    <source>
        <dbReference type="Proteomes" id="UP000006377"/>
    </source>
</evidence>
<evidence type="ECO:0000256" key="3">
    <source>
        <dbReference type="SAM" id="MobiDB-lite"/>
    </source>
</evidence>
<dbReference type="InterPro" id="IPR051909">
    <property type="entry name" value="MFP_Cation_Efflux"/>
</dbReference>
<dbReference type="GO" id="GO:0030288">
    <property type="term" value="C:outer membrane-bounded periplasmic space"/>
    <property type="evidence" value="ECO:0007669"/>
    <property type="project" value="TreeGrafter"/>
</dbReference>
<protein>
    <submittedName>
        <fullName evidence="8">Efflux transporter, RND family, MFP subunit</fullName>
    </submittedName>
</protein>
<evidence type="ECO:0000313" key="8">
    <source>
        <dbReference type="EMBL" id="ABS64974.1"/>
    </source>
</evidence>
<evidence type="ECO:0000259" key="5">
    <source>
        <dbReference type="Pfam" id="PF25954"/>
    </source>
</evidence>
<dbReference type="KEGG" id="pla:Plav_3370"/>
<dbReference type="InterPro" id="IPR058647">
    <property type="entry name" value="BSH_CzcB-like"/>
</dbReference>
<dbReference type="GO" id="GO:0060003">
    <property type="term" value="P:copper ion export"/>
    <property type="evidence" value="ECO:0007669"/>
    <property type="project" value="TreeGrafter"/>
</dbReference>
<dbReference type="GO" id="GO:0046914">
    <property type="term" value="F:transition metal ion binding"/>
    <property type="evidence" value="ECO:0007669"/>
    <property type="project" value="TreeGrafter"/>
</dbReference>
<comment type="similarity">
    <text evidence="1">Belongs to the membrane fusion protein (MFP) (TC 8.A.1) family.</text>
</comment>
<reference evidence="8 9" key="1">
    <citation type="journal article" date="2011" name="Stand. Genomic Sci.">
        <title>Complete genome sequence of Parvibaculum lavamentivorans type strain (DS-1(T)).</title>
        <authorList>
            <person name="Schleheck D."/>
            <person name="Weiss M."/>
            <person name="Pitluck S."/>
            <person name="Bruce D."/>
            <person name="Land M.L."/>
            <person name="Han S."/>
            <person name="Saunders E."/>
            <person name="Tapia R."/>
            <person name="Detter C."/>
            <person name="Brettin T."/>
            <person name="Han J."/>
            <person name="Woyke T."/>
            <person name="Goodwin L."/>
            <person name="Pennacchio L."/>
            <person name="Nolan M."/>
            <person name="Cook A.M."/>
            <person name="Kjelleberg S."/>
            <person name="Thomas T."/>
        </authorList>
    </citation>
    <scope>NUCLEOTIDE SEQUENCE [LARGE SCALE GENOMIC DNA]</scope>
    <source>
        <strain evidence="9">DS-1 / DSM 13023 / NCIMB 13966</strain>
    </source>
</reference>
<dbReference type="Gene3D" id="2.40.420.20">
    <property type="match status" value="1"/>
</dbReference>
<evidence type="ECO:0000259" key="6">
    <source>
        <dbReference type="Pfam" id="PF25973"/>
    </source>
</evidence>
<dbReference type="PANTHER" id="PTHR30097">
    <property type="entry name" value="CATION EFFLUX SYSTEM PROTEIN CUSB"/>
    <property type="match status" value="1"/>
</dbReference>
<dbReference type="HOGENOM" id="CLU_018816_13_0_5"/>
<feature type="domain" description="CusB-like beta-barrel" evidence="5">
    <location>
        <begin position="213"/>
        <end position="289"/>
    </location>
</feature>
<feature type="domain" description="CzcB-like C-terminal circularly permuted SH3-like" evidence="7">
    <location>
        <begin position="295"/>
        <end position="356"/>
    </location>
</feature>
<evidence type="ECO:0000256" key="4">
    <source>
        <dbReference type="SAM" id="SignalP"/>
    </source>
</evidence>
<dbReference type="Pfam" id="PF25975">
    <property type="entry name" value="CzcB_C"/>
    <property type="match status" value="1"/>
</dbReference>
<evidence type="ECO:0000256" key="1">
    <source>
        <dbReference type="ARBA" id="ARBA00009477"/>
    </source>
</evidence>
<organism evidence="8 9">
    <name type="scientific">Parvibaculum lavamentivorans (strain DS-1 / DSM 13023 / NCIMB 13966)</name>
    <dbReference type="NCBI Taxonomy" id="402881"/>
    <lineage>
        <taxon>Bacteria</taxon>
        <taxon>Pseudomonadati</taxon>
        <taxon>Pseudomonadota</taxon>
        <taxon>Alphaproteobacteria</taxon>
        <taxon>Hyphomicrobiales</taxon>
        <taxon>Parvibaculaceae</taxon>
        <taxon>Parvibaculum</taxon>
    </lineage>
</organism>